<protein>
    <recommendedName>
        <fullName evidence="1">CD-NTase-associated protein 12/Pycsar effector protein TIR domain-containing protein</fullName>
    </recommendedName>
</protein>
<evidence type="ECO:0000313" key="2">
    <source>
        <dbReference type="EMBL" id="SBW28921.1"/>
    </source>
</evidence>
<accession>A0A1C3PGF6</accession>
<feature type="domain" description="CD-NTase-associated protein 12/Pycsar effector protein TIR" evidence="1">
    <location>
        <begin position="148"/>
        <end position="259"/>
    </location>
</feature>
<keyword evidence="3" id="KW-1185">Reference proteome</keyword>
<dbReference type="GO" id="GO:0050135">
    <property type="term" value="F:NADP+ nucleosidase activity"/>
    <property type="evidence" value="ECO:0007669"/>
    <property type="project" value="InterPro"/>
</dbReference>
<organism evidence="2 3">
    <name type="scientific">Candidatus Protofrankia californiensis</name>
    <dbReference type="NCBI Taxonomy" id="1839754"/>
    <lineage>
        <taxon>Bacteria</taxon>
        <taxon>Bacillati</taxon>
        <taxon>Actinomycetota</taxon>
        <taxon>Actinomycetes</taxon>
        <taxon>Frankiales</taxon>
        <taxon>Frankiaceae</taxon>
        <taxon>Protofrankia</taxon>
    </lineage>
</organism>
<reference evidence="3" key="1">
    <citation type="submission" date="2016-02" db="EMBL/GenBank/DDBJ databases">
        <authorList>
            <person name="Wibberg D."/>
        </authorList>
    </citation>
    <scope>NUCLEOTIDE SEQUENCE [LARGE SCALE GENOMIC DNA]</scope>
</reference>
<gene>
    <name evidence="2" type="ORF">FDG2_6190</name>
</gene>
<dbReference type="EMBL" id="FLUV01002552">
    <property type="protein sequence ID" value="SBW28921.1"/>
    <property type="molecule type" value="Genomic_DNA"/>
</dbReference>
<sequence length="282" mass="31687">MAVRVPDAQLVSAYDMWYEFVKDGWDDDHGHDDVEIAVVALELYPLGMPARPVVRSLSDIEGSALAFRPEWFSKYDPEQSKHGRISLSGPRHEVFDFSFDYRFRPPRATLVVELPDERMSRTILDVIDDSSSTVADEGRTAGVTQPTIFIGHGGPSQIWRVLKDYVSEFGFRVVTFESEFRYGRSAAHVVWEMLQQADFALLVHTADDETKSGTIRSRQNVVHETGLFQGRLGFEKAIIVRKEGVEEFSNLAGIQEIRFPGGNIEAASGEVLRALCSTFPAR</sequence>
<dbReference type="Proteomes" id="UP000199013">
    <property type="component" value="Unassembled WGS sequence"/>
</dbReference>
<evidence type="ECO:0000313" key="3">
    <source>
        <dbReference type="Proteomes" id="UP000199013"/>
    </source>
</evidence>
<proteinExistence type="predicted"/>
<dbReference type="InterPro" id="IPR019302">
    <property type="entry name" value="CAP12/PCTIR_TIR_dom"/>
</dbReference>
<evidence type="ECO:0000259" key="1">
    <source>
        <dbReference type="Pfam" id="PF10137"/>
    </source>
</evidence>
<dbReference type="Pfam" id="PF10137">
    <property type="entry name" value="CAP12-PCTIR_TIR"/>
    <property type="match status" value="1"/>
</dbReference>
<name>A0A1C3PGF6_9ACTN</name>
<dbReference type="AlphaFoldDB" id="A0A1C3PGF6"/>